<keyword evidence="1" id="KW-0732">Signal</keyword>
<evidence type="ECO:0000313" key="3">
    <source>
        <dbReference type="EMBL" id="CZF84081.1"/>
    </source>
</evidence>
<feature type="chain" id="PRO_5007282303" description="ABM domain-containing protein" evidence="1">
    <location>
        <begin position="26"/>
        <end position="119"/>
    </location>
</feature>
<feature type="domain" description="ABM" evidence="2">
    <location>
        <begin position="28"/>
        <end position="93"/>
    </location>
</feature>
<reference evidence="4" key="1">
    <citation type="submission" date="2016-02" db="EMBL/GenBank/DDBJ databases">
        <authorList>
            <person name="Rodrigo-Torres Lidia"/>
            <person name="Arahal R.David."/>
        </authorList>
    </citation>
    <scope>NUCLEOTIDE SEQUENCE [LARGE SCALE GENOMIC DNA]</scope>
    <source>
        <strain evidence="4">CECT 9029</strain>
    </source>
</reference>
<dbReference type="EMBL" id="FIZX01000004">
    <property type="protein sequence ID" value="CZF84081.1"/>
    <property type="molecule type" value="Genomic_DNA"/>
</dbReference>
<dbReference type="InterPro" id="IPR011008">
    <property type="entry name" value="Dimeric_a/b-barrel"/>
</dbReference>
<dbReference type="OrthoDB" id="1453400at2"/>
<gene>
    <name evidence="3" type="ORF">GCE9029_04187</name>
</gene>
<evidence type="ECO:0000259" key="2">
    <source>
        <dbReference type="Pfam" id="PF03992"/>
    </source>
</evidence>
<evidence type="ECO:0000256" key="1">
    <source>
        <dbReference type="SAM" id="SignalP"/>
    </source>
</evidence>
<dbReference type="SUPFAM" id="SSF54909">
    <property type="entry name" value="Dimeric alpha+beta barrel"/>
    <property type="match status" value="1"/>
</dbReference>
<dbReference type="Pfam" id="PF03992">
    <property type="entry name" value="ABM"/>
    <property type="match status" value="1"/>
</dbReference>
<evidence type="ECO:0000313" key="4">
    <source>
        <dbReference type="Proteomes" id="UP000071641"/>
    </source>
</evidence>
<dbReference type="RefSeq" id="WP_062666547.1">
    <property type="nucleotide sequence ID" value="NZ_FIZX01000004.1"/>
</dbReference>
<dbReference type="Proteomes" id="UP000071641">
    <property type="component" value="Unassembled WGS sequence"/>
</dbReference>
<sequence>MKPMTHTLRTLSLPVLLLMPTLAVAEVIEIATFKLKEGVSYETFAPLDKAVEVEHVTKQPGFISRESAKGQNGEWLVVVHWETEADAEASMNSFMQAPAAGPFVEKIDTSTMSMKHYSK</sequence>
<protein>
    <recommendedName>
        <fullName evidence="2">ABM domain-containing protein</fullName>
    </recommendedName>
</protein>
<accession>A0A128FCS3</accession>
<organism evidence="3 4">
    <name type="scientific">Grimontia celer</name>
    <dbReference type="NCBI Taxonomy" id="1796497"/>
    <lineage>
        <taxon>Bacteria</taxon>
        <taxon>Pseudomonadati</taxon>
        <taxon>Pseudomonadota</taxon>
        <taxon>Gammaproteobacteria</taxon>
        <taxon>Vibrionales</taxon>
        <taxon>Vibrionaceae</taxon>
        <taxon>Grimontia</taxon>
    </lineage>
</organism>
<keyword evidence="4" id="KW-1185">Reference proteome</keyword>
<dbReference type="STRING" id="1796497.GCE9029_04187"/>
<name>A0A128FCS3_9GAMM</name>
<dbReference type="InterPro" id="IPR007138">
    <property type="entry name" value="ABM_dom"/>
</dbReference>
<dbReference type="AlphaFoldDB" id="A0A128FCS3"/>
<dbReference type="Gene3D" id="3.30.70.100">
    <property type="match status" value="1"/>
</dbReference>
<proteinExistence type="predicted"/>
<feature type="signal peptide" evidence="1">
    <location>
        <begin position="1"/>
        <end position="25"/>
    </location>
</feature>